<organism evidence="2 3">
    <name type="scientific">Reichenbachiella agarivorans</name>
    <dbReference type="NCBI Taxonomy" id="2979464"/>
    <lineage>
        <taxon>Bacteria</taxon>
        <taxon>Pseudomonadati</taxon>
        <taxon>Bacteroidota</taxon>
        <taxon>Cytophagia</taxon>
        <taxon>Cytophagales</taxon>
        <taxon>Reichenbachiellaceae</taxon>
        <taxon>Reichenbachiella</taxon>
    </lineage>
</organism>
<accession>A0ABY6CJC9</accession>
<gene>
    <name evidence="2" type="ORF">N6H18_09720</name>
</gene>
<protein>
    <submittedName>
        <fullName evidence="2">Lipocalin family protein</fullName>
    </submittedName>
</protein>
<dbReference type="Pfam" id="PF13648">
    <property type="entry name" value="Lipocalin_4"/>
    <property type="match status" value="1"/>
</dbReference>
<evidence type="ECO:0000313" key="3">
    <source>
        <dbReference type="Proteomes" id="UP001065174"/>
    </source>
</evidence>
<evidence type="ECO:0000259" key="1">
    <source>
        <dbReference type="Pfam" id="PF13648"/>
    </source>
</evidence>
<reference evidence="2" key="1">
    <citation type="submission" date="2022-09" db="EMBL/GenBank/DDBJ databases">
        <title>Comparative genomics and taxonomic characterization of three novel marine species of genus Reichenbachiella exhibiting antioxidant and polysaccharide degradation activities.</title>
        <authorList>
            <person name="Muhammad N."/>
            <person name="Lee Y.-J."/>
            <person name="Ko J."/>
            <person name="Kim S.-G."/>
        </authorList>
    </citation>
    <scope>NUCLEOTIDE SEQUENCE</scope>
    <source>
        <strain evidence="2">BKB1-1</strain>
    </source>
</reference>
<proteinExistence type="predicted"/>
<feature type="domain" description="Lipocalin-like" evidence="1">
    <location>
        <begin position="37"/>
        <end position="117"/>
    </location>
</feature>
<keyword evidence="3" id="KW-1185">Reference proteome</keyword>
<evidence type="ECO:0000313" key="2">
    <source>
        <dbReference type="EMBL" id="UXP30632.1"/>
    </source>
</evidence>
<dbReference type="EMBL" id="CP106679">
    <property type="protein sequence ID" value="UXP30632.1"/>
    <property type="molecule type" value="Genomic_DNA"/>
</dbReference>
<dbReference type="RefSeq" id="WP_262308079.1">
    <property type="nucleotide sequence ID" value="NZ_CP106679.1"/>
</dbReference>
<dbReference type="PROSITE" id="PS51257">
    <property type="entry name" value="PROKAR_LIPOPROTEIN"/>
    <property type="match status" value="1"/>
</dbReference>
<dbReference type="InterPro" id="IPR024311">
    <property type="entry name" value="Lipocalin-like"/>
</dbReference>
<name>A0ABY6CJC9_9BACT</name>
<sequence length="137" mass="15051">MKNLKVNHIVLSVLALFLVFGFTSCKDESELEVKLFIQGTWQATSVTGEISDDEGDGVSGTEGDPDWSITFNDDTYTVEGDAVIDSDGTYTVEGDDITLKPDNGIETTWKVKDISLDYMRATYESGSASVEIEFDKD</sequence>
<dbReference type="Proteomes" id="UP001065174">
    <property type="component" value="Chromosome"/>
</dbReference>